<dbReference type="AlphaFoldDB" id="A0A085ASA5"/>
<dbReference type="eggNOG" id="COG3948">
    <property type="taxonomic scope" value="Bacteria"/>
</dbReference>
<dbReference type="InterPro" id="IPR014507">
    <property type="entry name" value="Baseplate_assembly_J_pred"/>
</dbReference>
<dbReference type="EMBL" id="JMTB01000012">
    <property type="protein sequence ID" value="KFC13100.1"/>
    <property type="molecule type" value="Genomic_DNA"/>
</dbReference>
<dbReference type="PANTHER" id="PTHR35862:SF1">
    <property type="entry name" value="FELS-2 PROPHAGE PROTEIN"/>
    <property type="match status" value="1"/>
</dbReference>
<dbReference type="InterPro" id="IPR052726">
    <property type="entry name" value="Phage_Baseplate_Hub"/>
</dbReference>
<accession>A0A085ASA5</accession>
<proteinExistence type="predicted"/>
<dbReference type="RefSeq" id="WP_051857263.1">
    <property type="nucleotide sequence ID" value="NZ_JMTB01000012.1"/>
</dbReference>
<evidence type="ECO:0000313" key="2">
    <source>
        <dbReference type="Proteomes" id="UP000028630"/>
    </source>
</evidence>
<feature type="non-terminal residue" evidence="1">
    <location>
        <position position="1"/>
    </location>
</feature>
<sequence length="292" mass="32032">TLWRELDACLMRWWSLIRSTDWGRRLLSVFVLIRQMINDAIRAVLLASSHGADLDQIGGNLNVGRLLITPEDDTTTPPTPAVYETDDDYRARIQLSWARLSTAGAKNSYQYFALSADPDILDARPYGPETHDQEGRVFLYVLSRAGVEAWVKTEPDEDTVILTRAGAPTTPQPLLDAVAASVNDDEVRPLTDFVTISAGEPLLFAIDADIHMPYGLDGDLVMTSAVDAIMAYTDSTYRFDTVAARSGVDKALHQAGVIRVDLRSPAADVIPAMGQAPYCTSITLKKVVADYD</sequence>
<name>A0A085ASA5_9ENTR</name>
<dbReference type="PIRSF" id="PIRSF020481">
    <property type="entry name" value="BAP"/>
    <property type="match status" value="1"/>
</dbReference>
<protein>
    <submittedName>
        <fullName evidence="1">Baseplate assembly protein J</fullName>
    </submittedName>
</protein>
<keyword evidence="2" id="KW-1185">Reference proteome</keyword>
<comment type="caution">
    <text evidence="1">The sequence shown here is derived from an EMBL/GenBank/DDBJ whole genome shotgun (WGS) entry which is preliminary data.</text>
</comment>
<gene>
    <name evidence="1" type="ORF">GTGU_00176</name>
</gene>
<evidence type="ECO:0000313" key="1">
    <source>
        <dbReference type="EMBL" id="KFC13100.1"/>
    </source>
</evidence>
<reference evidence="2" key="1">
    <citation type="submission" date="2014-05" db="EMBL/GenBank/DDBJ databases">
        <title>ATOL: Assembling a taxonomically balanced genome-scale reconstruction of the evolutionary history of the Enterobacteriaceae.</title>
        <authorList>
            <person name="Plunkett G. III"/>
            <person name="Neeno-Eckwall E.C."/>
            <person name="Glasner J.D."/>
            <person name="Perna N.T."/>
        </authorList>
    </citation>
    <scope>NUCLEOTIDE SEQUENCE [LARGE SCALE GENOMIC DNA]</scope>
    <source>
        <strain evidence="2">ATCC 49490</strain>
    </source>
</reference>
<dbReference type="PANTHER" id="PTHR35862">
    <property type="entry name" value="FELS-2 PROPHAGE PROTEIN"/>
    <property type="match status" value="1"/>
</dbReference>
<organism evidence="1 2">
    <name type="scientific">Trabulsiella guamensis ATCC 49490</name>
    <dbReference type="NCBI Taxonomy" id="1005994"/>
    <lineage>
        <taxon>Bacteria</taxon>
        <taxon>Pseudomonadati</taxon>
        <taxon>Pseudomonadota</taxon>
        <taxon>Gammaproteobacteria</taxon>
        <taxon>Enterobacterales</taxon>
        <taxon>Enterobacteriaceae</taxon>
        <taxon>Trabulsiella</taxon>
    </lineage>
</organism>
<dbReference type="Proteomes" id="UP000028630">
    <property type="component" value="Unassembled WGS sequence"/>
</dbReference>